<evidence type="ECO:0000313" key="3">
    <source>
        <dbReference type="EMBL" id="MVQ31547.1"/>
    </source>
</evidence>
<evidence type="ECO:0000313" key="4">
    <source>
        <dbReference type="Proteomes" id="UP000469385"/>
    </source>
</evidence>
<proteinExistence type="predicted"/>
<dbReference type="InterPro" id="IPR025419">
    <property type="entry name" value="DUF4142"/>
</dbReference>
<organism evidence="3 4">
    <name type="scientific">Ramlibacter pinisoli</name>
    <dbReference type="NCBI Taxonomy" id="2682844"/>
    <lineage>
        <taxon>Bacteria</taxon>
        <taxon>Pseudomonadati</taxon>
        <taxon>Pseudomonadota</taxon>
        <taxon>Betaproteobacteria</taxon>
        <taxon>Burkholderiales</taxon>
        <taxon>Comamonadaceae</taxon>
        <taxon>Ramlibacter</taxon>
    </lineage>
</organism>
<sequence length="266" mass="29007">MEAVVVVGRRWVWGALAAAGLLLIARGVRAQDPAQAEGPLLIEPNAPSSQEESAVPVLPRKPAESPRKAPPAPAAAVKAEPARRWDGYAAESARTATRLPPDEREARGFLRAAAMHGRLEAEASRLARARGRTPGVLAFSDSVLEYRETADAELQHLLHARGMALPMMDNAQRKALNRLGRSQGAKFDRQYVELVGPEQQRVAVQNYERALAAATDPALKAWIERQLPLLRQQEEAARQLAGGESRRGRADGVRPASWPTERPALR</sequence>
<evidence type="ECO:0000256" key="1">
    <source>
        <dbReference type="SAM" id="MobiDB-lite"/>
    </source>
</evidence>
<dbReference type="EMBL" id="WSEL01000009">
    <property type="protein sequence ID" value="MVQ31547.1"/>
    <property type="molecule type" value="Genomic_DNA"/>
</dbReference>
<accession>A0A6N8IXH4</accession>
<gene>
    <name evidence="3" type="ORF">GON04_18970</name>
</gene>
<protein>
    <submittedName>
        <fullName evidence="3">DUF4142 domain-containing protein</fullName>
    </submittedName>
</protein>
<feature type="region of interest" description="Disordered" evidence="1">
    <location>
        <begin position="39"/>
        <end position="81"/>
    </location>
</feature>
<feature type="domain" description="DUF4142" evidence="2">
    <location>
        <begin position="106"/>
        <end position="240"/>
    </location>
</feature>
<reference evidence="3 4" key="1">
    <citation type="submission" date="2019-12" db="EMBL/GenBank/DDBJ databases">
        <authorList>
            <person name="Huq M.A."/>
        </authorList>
    </citation>
    <scope>NUCLEOTIDE SEQUENCE [LARGE SCALE GENOMIC DNA]</scope>
    <source>
        <strain evidence="3 4">MAH-25</strain>
    </source>
</reference>
<dbReference type="InterPro" id="IPR012347">
    <property type="entry name" value="Ferritin-like"/>
</dbReference>
<dbReference type="AlphaFoldDB" id="A0A6N8IXH4"/>
<keyword evidence="4" id="KW-1185">Reference proteome</keyword>
<name>A0A6N8IXH4_9BURK</name>
<evidence type="ECO:0000259" key="2">
    <source>
        <dbReference type="Pfam" id="PF13628"/>
    </source>
</evidence>
<feature type="region of interest" description="Disordered" evidence="1">
    <location>
        <begin position="234"/>
        <end position="266"/>
    </location>
</feature>
<dbReference type="PANTHER" id="PTHR38593">
    <property type="entry name" value="BLR2558 PROTEIN"/>
    <property type="match status" value="1"/>
</dbReference>
<dbReference type="Pfam" id="PF13628">
    <property type="entry name" value="DUF4142"/>
    <property type="match status" value="1"/>
</dbReference>
<comment type="caution">
    <text evidence="3">The sequence shown here is derived from an EMBL/GenBank/DDBJ whole genome shotgun (WGS) entry which is preliminary data.</text>
</comment>
<dbReference type="PANTHER" id="PTHR38593:SF1">
    <property type="entry name" value="BLR2558 PROTEIN"/>
    <property type="match status" value="1"/>
</dbReference>
<dbReference type="Proteomes" id="UP000469385">
    <property type="component" value="Unassembled WGS sequence"/>
</dbReference>
<dbReference type="Gene3D" id="1.20.1260.10">
    <property type="match status" value="1"/>
</dbReference>